<keyword evidence="3" id="KW-1003">Cell membrane</keyword>
<dbReference type="RefSeq" id="WP_344966807.1">
    <property type="nucleotide sequence ID" value="NZ_BAABDD010000002.1"/>
</dbReference>
<dbReference type="EMBL" id="BAABDD010000002">
    <property type="protein sequence ID" value="GAA3727224.1"/>
    <property type="molecule type" value="Genomic_DNA"/>
</dbReference>
<dbReference type="PANTHER" id="PTHR33452:SF1">
    <property type="entry name" value="INNER MEMBRANE PROTEIN YPHA-RELATED"/>
    <property type="match status" value="1"/>
</dbReference>
<sequence length="152" mass="14941">MSQPGSPAISVTANVATLIARIAVGAVFIAHGGQKLTAGIDGTAGGFAGMGVPLPQVSAVVAILVEVSGGIALLIGFALPVVGIVLAAQMAAAYLFAHLGTPLLGGYELVLVLGAAALALGFRGGDLAVDRLLPWGRPHRQSVTPTSTAPAA</sequence>
<dbReference type="Proteomes" id="UP001500908">
    <property type="component" value="Unassembled WGS sequence"/>
</dbReference>
<gene>
    <name evidence="8" type="ORF">GCM10022402_04860</name>
</gene>
<evidence type="ECO:0000256" key="5">
    <source>
        <dbReference type="ARBA" id="ARBA00022989"/>
    </source>
</evidence>
<feature type="transmembrane region" description="Helical" evidence="7">
    <location>
        <begin position="12"/>
        <end position="32"/>
    </location>
</feature>
<dbReference type="PANTHER" id="PTHR33452">
    <property type="entry name" value="OXIDOREDUCTASE CATD-RELATED"/>
    <property type="match status" value="1"/>
</dbReference>
<evidence type="ECO:0000256" key="3">
    <source>
        <dbReference type="ARBA" id="ARBA00022475"/>
    </source>
</evidence>
<keyword evidence="5 7" id="KW-1133">Transmembrane helix</keyword>
<comment type="subcellular location">
    <subcellularLocation>
        <location evidence="1">Cell membrane</location>
        <topology evidence="1">Multi-pass membrane protein</topology>
    </subcellularLocation>
</comment>
<dbReference type="InterPro" id="IPR032808">
    <property type="entry name" value="DoxX"/>
</dbReference>
<feature type="transmembrane region" description="Helical" evidence="7">
    <location>
        <begin position="72"/>
        <end position="97"/>
    </location>
</feature>
<evidence type="ECO:0000313" key="8">
    <source>
        <dbReference type="EMBL" id="GAA3727224.1"/>
    </source>
</evidence>
<keyword evidence="9" id="KW-1185">Reference proteome</keyword>
<name>A0ABP7EYQ9_9ACTN</name>
<feature type="transmembrane region" description="Helical" evidence="7">
    <location>
        <begin position="103"/>
        <end position="122"/>
    </location>
</feature>
<protein>
    <submittedName>
        <fullName evidence="8">DoxX family protein</fullName>
    </submittedName>
</protein>
<evidence type="ECO:0000256" key="7">
    <source>
        <dbReference type="SAM" id="Phobius"/>
    </source>
</evidence>
<keyword evidence="6 7" id="KW-0472">Membrane</keyword>
<organism evidence="8 9">
    <name type="scientific">Salinactinospora qingdaonensis</name>
    <dbReference type="NCBI Taxonomy" id="702744"/>
    <lineage>
        <taxon>Bacteria</taxon>
        <taxon>Bacillati</taxon>
        <taxon>Actinomycetota</taxon>
        <taxon>Actinomycetes</taxon>
        <taxon>Streptosporangiales</taxon>
        <taxon>Nocardiopsidaceae</taxon>
        <taxon>Salinactinospora</taxon>
    </lineage>
</organism>
<evidence type="ECO:0000256" key="1">
    <source>
        <dbReference type="ARBA" id="ARBA00004651"/>
    </source>
</evidence>
<reference evidence="9" key="1">
    <citation type="journal article" date="2019" name="Int. J. Syst. Evol. Microbiol.">
        <title>The Global Catalogue of Microorganisms (GCM) 10K type strain sequencing project: providing services to taxonomists for standard genome sequencing and annotation.</title>
        <authorList>
            <consortium name="The Broad Institute Genomics Platform"/>
            <consortium name="The Broad Institute Genome Sequencing Center for Infectious Disease"/>
            <person name="Wu L."/>
            <person name="Ma J."/>
        </authorList>
    </citation>
    <scope>NUCLEOTIDE SEQUENCE [LARGE SCALE GENOMIC DNA]</scope>
    <source>
        <strain evidence="9">JCM 17137</strain>
    </source>
</reference>
<accession>A0ABP7EYQ9</accession>
<proteinExistence type="inferred from homology"/>
<evidence type="ECO:0000256" key="6">
    <source>
        <dbReference type="ARBA" id="ARBA00023136"/>
    </source>
</evidence>
<comment type="similarity">
    <text evidence="2">Belongs to the DoxX family.</text>
</comment>
<evidence type="ECO:0000313" key="9">
    <source>
        <dbReference type="Proteomes" id="UP001500908"/>
    </source>
</evidence>
<comment type="caution">
    <text evidence="8">The sequence shown here is derived from an EMBL/GenBank/DDBJ whole genome shotgun (WGS) entry which is preliminary data.</text>
</comment>
<dbReference type="Pfam" id="PF07681">
    <property type="entry name" value="DoxX"/>
    <property type="match status" value="1"/>
</dbReference>
<evidence type="ECO:0000256" key="2">
    <source>
        <dbReference type="ARBA" id="ARBA00006679"/>
    </source>
</evidence>
<feature type="transmembrane region" description="Helical" evidence="7">
    <location>
        <begin position="44"/>
        <end position="65"/>
    </location>
</feature>
<keyword evidence="4 7" id="KW-0812">Transmembrane</keyword>
<evidence type="ECO:0000256" key="4">
    <source>
        <dbReference type="ARBA" id="ARBA00022692"/>
    </source>
</evidence>
<dbReference type="InterPro" id="IPR051907">
    <property type="entry name" value="DoxX-like_oxidoreductase"/>
</dbReference>